<name>A0A6B9XVG9_PICSI</name>
<evidence type="ECO:0000313" key="1">
    <source>
        <dbReference type="EMBL" id="QHR89986.1"/>
    </source>
</evidence>
<dbReference type="EMBL" id="MK697699">
    <property type="protein sequence ID" value="QHR89986.1"/>
    <property type="molecule type" value="Genomic_DNA"/>
</dbReference>
<reference evidence="1" key="1">
    <citation type="submission" date="2019-03" db="EMBL/GenBank/DDBJ databases">
        <title>Largest Complete Mitochondrial Genome of a Gymnosperm, Sitka Spruce (Picea sitchensis), Indicates Complex Physical Structure.</title>
        <authorList>
            <person name="Jackman S.D."/>
            <person name="Coombe L."/>
            <person name="Warren R."/>
            <person name="Kirk H."/>
            <person name="Trinh E."/>
            <person name="McLeod T."/>
            <person name="Pleasance S."/>
            <person name="Pandoh P."/>
            <person name="Zhao Y."/>
            <person name="Coope R."/>
            <person name="Bousquet J."/>
            <person name="Bohlmann J.C."/>
            <person name="Jones S.J.M."/>
            <person name="Birol I."/>
        </authorList>
    </citation>
    <scope>NUCLEOTIDE SEQUENCE</scope>
    <source>
        <strain evidence="1">Q903</strain>
    </source>
</reference>
<protein>
    <submittedName>
        <fullName evidence="1">Uncharacterized protein</fullName>
    </submittedName>
</protein>
<accession>A0A6B9XVG9</accession>
<organism evidence="1">
    <name type="scientific">Picea sitchensis</name>
    <name type="common">Sitka spruce</name>
    <name type="synonym">Pinus sitchensis</name>
    <dbReference type="NCBI Taxonomy" id="3332"/>
    <lineage>
        <taxon>Eukaryota</taxon>
        <taxon>Viridiplantae</taxon>
        <taxon>Streptophyta</taxon>
        <taxon>Embryophyta</taxon>
        <taxon>Tracheophyta</taxon>
        <taxon>Spermatophyta</taxon>
        <taxon>Pinopsida</taxon>
        <taxon>Pinidae</taxon>
        <taxon>Conifers I</taxon>
        <taxon>Pinales</taxon>
        <taxon>Pinaceae</taxon>
        <taxon>Picea</taxon>
    </lineage>
</organism>
<proteinExistence type="predicted"/>
<keyword evidence="1" id="KW-0496">Mitochondrion</keyword>
<sequence length="63" mass="6862">MSGLGRAAWLGIYLATLPSSLGTHPYTHPWDRVTSYLQPLVGLFLVTYASDLRLGTLHSAFGN</sequence>
<geneLocation type="mitochondrion" evidence="1"/>
<gene>
    <name evidence="1" type="primary">orf04031</name>
    <name evidence="1" type="ORF">Q903MT_gene4008</name>
</gene>
<dbReference type="AlphaFoldDB" id="A0A6B9XVG9"/>